<name>A0A378T9V6_9MYCO</name>
<dbReference type="Proteomes" id="UP000254978">
    <property type="component" value="Unassembled WGS sequence"/>
</dbReference>
<dbReference type="InterPro" id="IPR010310">
    <property type="entry name" value="T7SS_ESAT-6-like"/>
</dbReference>
<reference evidence="1 2" key="1">
    <citation type="submission" date="2018-06" db="EMBL/GenBank/DDBJ databases">
        <authorList>
            <consortium name="Pathogen Informatics"/>
            <person name="Doyle S."/>
        </authorList>
    </citation>
    <scope>NUCLEOTIDE SEQUENCE [LARGE SCALE GENOMIC DNA]</scope>
    <source>
        <strain evidence="1 2">NCTC10821</strain>
    </source>
</reference>
<gene>
    <name evidence="1" type="ORF">NCTC10821_00890</name>
</gene>
<keyword evidence="2" id="KW-1185">Reference proteome</keyword>
<evidence type="ECO:0000313" key="1">
    <source>
        <dbReference type="EMBL" id="STZ57390.1"/>
    </source>
</evidence>
<dbReference type="AlphaFoldDB" id="A0A378T9V6"/>
<dbReference type="SUPFAM" id="SSF140453">
    <property type="entry name" value="EsxAB dimer-like"/>
    <property type="match status" value="1"/>
</dbReference>
<protein>
    <submittedName>
        <fullName evidence="1">WXG100 family type VII secretion target</fullName>
    </submittedName>
</protein>
<organism evidence="1 2">
    <name type="scientific">Mycolicibacterium tokaiense</name>
    <dbReference type="NCBI Taxonomy" id="39695"/>
    <lineage>
        <taxon>Bacteria</taxon>
        <taxon>Bacillati</taxon>
        <taxon>Actinomycetota</taxon>
        <taxon>Actinomycetes</taxon>
        <taxon>Mycobacteriales</taxon>
        <taxon>Mycobacteriaceae</taxon>
        <taxon>Mycolicibacterium</taxon>
    </lineage>
</organism>
<dbReference type="OrthoDB" id="4747031at2"/>
<dbReference type="RefSeq" id="WP_115277628.1">
    <property type="nucleotide sequence ID" value="NZ_AP022600.1"/>
</dbReference>
<accession>A0A378T9V6</accession>
<dbReference type="Gene3D" id="1.10.287.1060">
    <property type="entry name" value="ESAT-6-like"/>
    <property type="match status" value="1"/>
</dbReference>
<dbReference type="EMBL" id="UGQT01000001">
    <property type="protein sequence ID" value="STZ57390.1"/>
    <property type="molecule type" value="Genomic_DNA"/>
</dbReference>
<dbReference type="InterPro" id="IPR036689">
    <property type="entry name" value="ESAT-6-like_sf"/>
</dbReference>
<dbReference type="Pfam" id="PF06013">
    <property type="entry name" value="WXG100"/>
    <property type="match status" value="1"/>
</dbReference>
<sequence>MALKVNIEDLVASGVKVTGHGEDVAMKHCTADTRIETAQGGWQGRSAASLTLRMTEWSTATTTLLTQLSNHAQGLHTCAQEFCAMEENHAEALEAPGRQADSIATQM</sequence>
<proteinExistence type="predicted"/>
<evidence type="ECO:0000313" key="2">
    <source>
        <dbReference type="Proteomes" id="UP000254978"/>
    </source>
</evidence>